<keyword evidence="2" id="KW-0067">ATP-binding</keyword>
<dbReference type="NCBIfam" id="NF009945">
    <property type="entry name" value="PRK13409.1"/>
    <property type="match status" value="1"/>
</dbReference>
<dbReference type="PROSITE" id="PS50893">
    <property type="entry name" value="ABC_TRANSPORTER_2"/>
    <property type="match status" value="2"/>
</dbReference>
<sequence>MANFKRGKDKNIDKEAKIIIIDHEKCKPKTTVYDYLVSKSKLCPKECIILKDKKIEISENCCMVCFNSAKRSPGNAVSVVKLPTNLQTNVTYCYGKNSFKIHGLPTPQPGTVLGLLGINGIGKSTALNILSGKLLPNFGNIDKDVPTKKDIIKYYRGSELQNYFNKIYNKKTKVCVKPQNIFKYVTKYKGQNIQDLINKIDQRNKKDEICEKLQISHLFERNIEDLSGGELQRLIIAFTVMSDADVYFFDECSSFLDVKQRLVVNDIIRGLIDPINWNSDNKAKSKYIIVVEHDLAILDYVSDYIQCLYGKPSVYGVVSNKINVNNGINEFMEGYIRSENVKFRPYELSFKNSLSLESKILDSKQKQIYPKMTKHYESSGFKINIEEGHFHNNEIICLMGENGSGKTTFINLLSQSLSNLSYSHKQQHLENEYSKINLTVEEYMEQKINKSLGDKNFKFMVLNPLNINSIKDIRVCDLSGGQLQRLAITICLGTPAYLYLIDEPSAGLDCEQRVIVSKVIQKWLIEYLNRTCFLIEHDFLMTSTIADTIIVFEGQPGIECKANKPICLKDGFNKFLKNLNVTFRRDPNNFRPRINKKNSTKDREQKLANEYFLFD</sequence>
<dbReference type="EMBL" id="CABVLZ010000001">
    <property type="protein sequence ID" value="VVU94318.1"/>
    <property type="molecule type" value="Genomic_DNA"/>
</dbReference>
<protein>
    <submittedName>
        <fullName evidence="4">ABC transporter</fullName>
    </submittedName>
</protein>
<dbReference type="InterPro" id="IPR013283">
    <property type="entry name" value="RLI1"/>
</dbReference>
<name>A0A5E8CFR3_9ZZZZ</name>
<gene>
    <name evidence="4" type="ORF">CPAV1605_40</name>
</gene>
<organism evidence="4">
    <name type="scientific">seawater metagenome</name>
    <dbReference type="NCBI Taxonomy" id="1561972"/>
    <lineage>
        <taxon>unclassified sequences</taxon>
        <taxon>metagenomes</taxon>
        <taxon>ecological metagenomes</taxon>
    </lineage>
</organism>
<dbReference type="SUPFAM" id="SSF52540">
    <property type="entry name" value="P-loop containing nucleoside triphosphate hydrolases"/>
    <property type="match status" value="2"/>
</dbReference>
<dbReference type="InterPro" id="IPR027417">
    <property type="entry name" value="P-loop_NTPase"/>
</dbReference>
<dbReference type="InterPro" id="IPR003439">
    <property type="entry name" value="ABC_transporter-like_ATP-bd"/>
</dbReference>
<accession>A0A5E8CFR3</accession>
<dbReference type="Pfam" id="PF00005">
    <property type="entry name" value="ABC_tran"/>
    <property type="match status" value="2"/>
</dbReference>
<evidence type="ECO:0000256" key="1">
    <source>
        <dbReference type="ARBA" id="ARBA00022741"/>
    </source>
</evidence>
<keyword evidence="1" id="KW-0547">Nucleotide-binding</keyword>
<feature type="domain" description="ABC transporter" evidence="3">
    <location>
        <begin position="363"/>
        <end position="579"/>
    </location>
</feature>
<dbReference type="SMART" id="SM00382">
    <property type="entry name" value="AAA"/>
    <property type="match status" value="2"/>
</dbReference>
<evidence type="ECO:0000259" key="3">
    <source>
        <dbReference type="PROSITE" id="PS50893"/>
    </source>
</evidence>
<dbReference type="InterPro" id="IPR003593">
    <property type="entry name" value="AAA+_ATPase"/>
</dbReference>
<dbReference type="Gene3D" id="3.40.50.300">
    <property type="entry name" value="P-loop containing nucleotide triphosphate hydrolases"/>
    <property type="match status" value="2"/>
</dbReference>
<dbReference type="PRINTS" id="PR01868">
    <property type="entry name" value="ABCEFAMILY"/>
</dbReference>
<evidence type="ECO:0000256" key="2">
    <source>
        <dbReference type="ARBA" id="ARBA00022840"/>
    </source>
</evidence>
<dbReference type="GO" id="GO:0005524">
    <property type="term" value="F:ATP binding"/>
    <property type="evidence" value="ECO:0007669"/>
    <property type="project" value="UniProtKB-KW"/>
</dbReference>
<dbReference type="AlphaFoldDB" id="A0A5E8CFR3"/>
<reference evidence="4" key="1">
    <citation type="submission" date="2019-09" db="EMBL/GenBank/DDBJ databases">
        <authorList>
            <person name="Needham M D."/>
        </authorList>
    </citation>
    <scope>NUCLEOTIDE SEQUENCE</scope>
</reference>
<evidence type="ECO:0000313" key="4">
    <source>
        <dbReference type="EMBL" id="VVU94318.1"/>
    </source>
</evidence>
<dbReference type="GO" id="GO:0016887">
    <property type="term" value="F:ATP hydrolysis activity"/>
    <property type="evidence" value="ECO:0007669"/>
    <property type="project" value="InterPro"/>
</dbReference>
<dbReference type="PANTHER" id="PTHR19248">
    <property type="entry name" value="ATP-BINDING TRANSPORT PROTEIN-RELATED"/>
    <property type="match status" value="1"/>
</dbReference>
<proteinExistence type="predicted"/>
<feature type="domain" description="ABC transporter" evidence="3">
    <location>
        <begin position="80"/>
        <end position="335"/>
    </location>
</feature>